<comment type="caution">
    <text evidence="1">The sequence shown here is derived from an EMBL/GenBank/DDBJ whole genome shotgun (WGS) entry which is preliminary data.</text>
</comment>
<keyword evidence="2" id="KW-1185">Reference proteome</keyword>
<evidence type="ECO:0000313" key="1">
    <source>
        <dbReference type="EMBL" id="GAA4461612.1"/>
    </source>
</evidence>
<reference evidence="2" key="1">
    <citation type="journal article" date="2019" name="Int. J. Syst. Evol. Microbiol.">
        <title>The Global Catalogue of Microorganisms (GCM) 10K type strain sequencing project: providing services to taxonomists for standard genome sequencing and annotation.</title>
        <authorList>
            <consortium name="The Broad Institute Genomics Platform"/>
            <consortium name="The Broad Institute Genome Sequencing Center for Infectious Disease"/>
            <person name="Wu L."/>
            <person name="Ma J."/>
        </authorList>
    </citation>
    <scope>NUCLEOTIDE SEQUENCE [LARGE SCALE GENOMIC DNA]</scope>
    <source>
        <strain evidence="2">JCM 32105</strain>
    </source>
</reference>
<dbReference type="EMBL" id="BAABFA010000005">
    <property type="protein sequence ID" value="GAA4461612.1"/>
    <property type="molecule type" value="Genomic_DNA"/>
</dbReference>
<gene>
    <name evidence="1" type="ORF">GCM10023093_06560</name>
</gene>
<dbReference type="Proteomes" id="UP001500067">
    <property type="component" value="Unassembled WGS sequence"/>
</dbReference>
<name>A0ABP8N854_9BACT</name>
<sequence>MEQKFRLDRTAFKAINAKDADDHVSYWRNKTLRERLEAAFYLINQAYGTTNQTRLDRTVFSVRKRDR</sequence>
<accession>A0ABP8N854</accession>
<protein>
    <submittedName>
        <fullName evidence="1">Uncharacterized protein</fullName>
    </submittedName>
</protein>
<proteinExistence type="predicted"/>
<evidence type="ECO:0000313" key="2">
    <source>
        <dbReference type="Proteomes" id="UP001500067"/>
    </source>
</evidence>
<organism evidence="1 2">
    <name type="scientific">Nemorincola caseinilytica</name>
    <dbReference type="NCBI Taxonomy" id="2054315"/>
    <lineage>
        <taxon>Bacteria</taxon>
        <taxon>Pseudomonadati</taxon>
        <taxon>Bacteroidota</taxon>
        <taxon>Chitinophagia</taxon>
        <taxon>Chitinophagales</taxon>
        <taxon>Chitinophagaceae</taxon>
        <taxon>Nemorincola</taxon>
    </lineage>
</organism>